<dbReference type="SUPFAM" id="SSF69047">
    <property type="entry name" value="Hypothetical protein YjbJ"/>
    <property type="match status" value="1"/>
</dbReference>
<dbReference type="PIRSF" id="PIRSF039008">
    <property type="entry name" value="YjbJ"/>
    <property type="match status" value="1"/>
</dbReference>
<dbReference type="Proteomes" id="UP000242258">
    <property type="component" value="Unassembled WGS sequence"/>
</dbReference>
<gene>
    <name evidence="3" type="ORF">BI198_05810</name>
</gene>
<sequence>MNSDIAEGKWKQMTGSIKEKWGKLTDDDLQEVSGKSEKFCGKMQERYGMSREQAEQEFNRFKS</sequence>
<reference evidence="4" key="1">
    <citation type="submission" date="2016-09" db="EMBL/GenBank/DDBJ databases">
        <authorList>
            <person name="Wan X."/>
            <person name="Hou S."/>
        </authorList>
    </citation>
    <scope>NUCLEOTIDE SEQUENCE [LARGE SCALE GENOMIC DNA]</scope>
    <source>
        <strain evidence="4">KH87</strain>
    </source>
</reference>
<comment type="caution">
    <text evidence="3">The sequence shown here is derived from an EMBL/GenBank/DDBJ whole genome shotgun (WGS) entry which is preliminary data.</text>
</comment>
<dbReference type="STRING" id="1628148.BI198_05810"/>
<protein>
    <submittedName>
        <fullName evidence="3">General stress protein CsbD</fullName>
    </submittedName>
</protein>
<dbReference type="Pfam" id="PF05532">
    <property type="entry name" value="CsbD"/>
    <property type="match status" value="1"/>
</dbReference>
<dbReference type="InterPro" id="IPR050423">
    <property type="entry name" value="UPF0337_stress_rsp"/>
</dbReference>
<comment type="similarity">
    <text evidence="1">Belongs to the UPF0337 (CsbD) family.</text>
</comment>
<keyword evidence="4" id="KW-1185">Reference proteome</keyword>
<evidence type="ECO:0000259" key="2">
    <source>
        <dbReference type="Pfam" id="PF05532"/>
    </source>
</evidence>
<dbReference type="PANTHER" id="PTHR34977:SF1">
    <property type="entry name" value="UPF0337 PROTEIN YJBJ"/>
    <property type="match status" value="1"/>
</dbReference>
<evidence type="ECO:0000313" key="4">
    <source>
        <dbReference type="Proteomes" id="UP000242258"/>
    </source>
</evidence>
<evidence type="ECO:0000256" key="1">
    <source>
        <dbReference type="ARBA" id="ARBA00009129"/>
    </source>
</evidence>
<dbReference type="PANTHER" id="PTHR34977">
    <property type="entry name" value="UPF0337 PROTEIN YJBJ"/>
    <property type="match status" value="1"/>
</dbReference>
<dbReference type="InterPro" id="IPR026042">
    <property type="entry name" value="YjbJ"/>
</dbReference>
<name>A0A1E7Q4U3_9GAMM</name>
<dbReference type="Gene3D" id="1.10.1470.10">
    <property type="entry name" value="YjbJ"/>
    <property type="match status" value="1"/>
</dbReference>
<dbReference type="AlphaFoldDB" id="A0A1E7Q4U3"/>
<feature type="domain" description="CsbD-like" evidence="2">
    <location>
        <begin position="4"/>
        <end position="55"/>
    </location>
</feature>
<dbReference type="EMBL" id="MKEK01000001">
    <property type="protein sequence ID" value="OEY69141.1"/>
    <property type="molecule type" value="Genomic_DNA"/>
</dbReference>
<dbReference type="RefSeq" id="WP_070048707.1">
    <property type="nucleotide sequence ID" value="NZ_CBCSDO010000003.1"/>
</dbReference>
<accession>A0A1E7Q4U3</accession>
<proteinExistence type="inferred from homology"/>
<organism evidence="3 4">
    <name type="scientific">Rheinheimera salexigens</name>
    <dbReference type="NCBI Taxonomy" id="1628148"/>
    <lineage>
        <taxon>Bacteria</taxon>
        <taxon>Pseudomonadati</taxon>
        <taxon>Pseudomonadota</taxon>
        <taxon>Gammaproteobacteria</taxon>
        <taxon>Chromatiales</taxon>
        <taxon>Chromatiaceae</taxon>
        <taxon>Rheinheimera</taxon>
    </lineage>
</organism>
<evidence type="ECO:0000313" key="3">
    <source>
        <dbReference type="EMBL" id="OEY69141.1"/>
    </source>
</evidence>
<dbReference type="InterPro" id="IPR008462">
    <property type="entry name" value="CsbD"/>
</dbReference>
<dbReference type="InterPro" id="IPR036629">
    <property type="entry name" value="YjbJ_sf"/>
</dbReference>
<dbReference type="OrthoDB" id="9796058at2"/>